<feature type="active site" description="Proton donor/acceptor" evidence="10">
    <location>
        <position position="271"/>
    </location>
</feature>
<reference evidence="14 15" key="1">
    <citation type="submission" date="2019-12" db="EMBL/GenBank/DDBJ databases">
        <title>Defluviitalea raffinosedens, isolated from a biogas fermenter, genome sequencing and characterization.</title>
        <authorList>
            <person name="Rettenmaier R."/>
            <person name="Schneider M."/>
            <person name="Neuhaus K."/>
            <person name="Liebl W."/>
            <person name="Zverlov V."/>
        </authorList>
    </citation>
    <scope>NUCLEOTIDE SEQUENCE [LARGE SCALE GENOMIC DNA]</scope>
    <source>
        <strain evidence="14 15">249c-K6</strain>
    </source>
</reference>
<evidence type="ECO:0000256" key="9">
    <source>
        <dbReference type="PIRNR" id="PIRNR038994"/>
    </source>
</evidence>
<feature type="domain" description="Amidohydrolase-related" evidence="13">
    <location>
        <begin position="51"/>
        <end position="376"/>
    </location>
</feature>
<dbReference type="PIRSF" id="PIRSF038994">
    <property type="entry name" value="NagA"/>
    <property type="match status" value="1"/>
</dbReference>
<evidence type="ECO:0000256" key="8">
    <source>
        <dbReference type="ARBA" id="ARBA00060590"/>
    </source>
</evidence>
<dbReference type="Pfam" id="PF01979">
    <property type="entry name" value="Amidohydro_1"/>
    <property type="match status" value="1"/>
</dbReference>
<sequence length="380" mass="41793">MKCLYNGKIILKDQVITGKAIIFDERIYDIVDENEVSMMDNLEKIDVKGKYISPGFIDIHIHGFDGYDTMDASEEALKAISKGITRNGVTSFLPTTMTMSKERIISALEAIRQFKEKGNDGAEIIGVNVEGPFINKKFKGAQDEQYIIPADFEIIKEYKDLISLITVAPETEGALEFIKKVKRETNIVLSMGHTAATYEEAKEGIISGISHVTHLFNAMTGLHHRNPGVVGAALTHDVTCEVIADTIHIHSGLFSMILKTKGMDKVVLVTDCMSAGGKEEGEYDLGGQKVFVKDKQARLADGTLAGSVLNLKDAVYNVNQHTDFTIHQLVSLITINPAKILGVDKRKGSLEIGKDADITVFDENMNISLTIGRGKILYEI</sequence>
<evidence type="ECO:0000256" key="1">
    <source>
        <dbReference type="ARBA" id="ARBA00010716"/>
    </source>
</evidence>
<evidence type="ECO:0000256" key="3">
    <source>
        <dbReference type="ARBA" id="ARBA00018029"/>
    </source>
</evidence>
<comment type="caution">
    <text evidence="14">The sequence shown here is derived from an EMBL/GenBank/DDBJ whole genome shotgun (WGS) entry which is preliminary data.</text>
</comment>
<dbReference type="EMBL" id="WSLF01000011">
    <property type="protein sequence ID" value="KAE9632039.1"/>
    <property type="molecule type" value="Genomic_DNA"/>
</dbReference>
<evidence type="ECO:0000259" key="13">
    <source>
        <dbReference type="Pfam" id="PF01979"/>
    </source>
</evidence>
<dbReference type="GO" id="GO:0008448">
    <property type="term" value="F:N-acetylglucosamine-6-phosphate deacetylase activity"/>
    <property type="evidence" value="ECO:0007669"/>
    <property type="project" value="UniProtKB-EC"/>
</dbReference>
<evidence type="ECO:0000256" key="11">
    <source>
        <dbReference type="PIRSR" id="PIRSR038994-2"/>
    </source>
</evidence>
<comment type="pathway">
    <text evidence="8">Amino-sugar metabolism; N-acetylneuraminate degradation; D-fructose 6-phosphate from N-acetylneuraminate: step 4/5.</text>
</comment>
<comment type="catalytic activity">
    <reaction evidence="7">
        <text>N-acetyl-D-glucosamine 6-phosphate + H2O = D-glucosamine 6-phosphate + acetate</text>
        <dbReference type="Rhea" id="RHEA:22936"/>
        <dbReference type="ChEBI" id="CHEBI:15377"/>
        <dbReference type="ChEBI" id="CHEBI:30089"/>
        <dbReference type="ChEBI" id="CHEBI:57513"/>
        <dbReference type="ChEBI" id="CHEBI:58725"/>
        <dbReference type="EC" id="3.5.1.25"/>
    </reaction>
</comment>
<dbReference type="FunFam" id="3.20.20.140:FF:000004">
    <property type="entry name" value="N-acetylglucosamine-6-phosphate deacetylase"/>
    <property type="match status" value="1"/>
</dbReference>
<dbReference type="Gene3D" id="2.30.40.10">
    <property type="entry name" value="Urease, subunit C, domain 1"/>
    <property type="match status" value="1"/>
</dbReference>
<dbReference type="AlphaFoldDB" id="A0A7C8HFW1"/>
<feature type="binding site" evidence="11">
    <location>
        <position position="141"/>
    </location>
    <ligand>
        <name>substrate</name>
    </ligand>
</feature>
<dbReference type="GO" id="GO:0006046">
    <property type="term" value="P:N-acetylglucosamine catabolic process"/>
    <property type="evidence" value="ECO:0007669"/>
    <property type="project" value="TreeGrafter"/>
</dbReference>
<protein>
    <recommendedName>
        <fullName evidence="3">N-acetylglucosamine-6-phosphate deacetylase</fullName>
        <ecNumber evidence="2">3.5.1.25</ecNumber>
    </recommendedName>
</protein>
<dbReference type="InterPro" id="IPR011059">
    <property type="entry name" value="Metal-dep_hydrolase_composite"/>
</dbReference>
<feature type="binding site" evidence="11">
    <location>
        <position position="248"/>
    </location>
    <ligand>
        <name>substrate</name>
    </ligand>
</feature>
<feature type="binding site" evidence="12">
    <location>
        <position position="214"/>
    </location>
    <ligand>
        <name>Zn(2+)</name>
        <dbReference type="ChEBI" id="CHEBI:29105"/>
    </ligand>
</feature>
<feature type="binding site" evidence="11">
    <location>
        <position position="225"/>
    </location>
    <ligand>
        <name>substrate</name>
    </ligand>
</feature>
<feature type="binding site" evidence="11">
    <location>
        <begin position="217"/>
        <end position="218"/>
    </location>
    <ligand>
        <name>substrate</name>
    </ligand>
</feature>
<dbReference type="InterPro" id="IPR006680">
    <property type="entry name" value="Amidohydro-rel"/>
</dbReference>
<evidence type="ECO:0000313" key="14">
    <source>
        <dbReference type="EMBL" id="KAE9632039.1"/>
    </source>
</evidence>
<dbReference type="InterPro" id="IPR003764">
    <property type="entry name" value="GlcNAc_6-P_deAcase"/>
</dbReference>
<keyword evidence="15" id="KW-1185">Reference proteome</keyword>
<dbReference type="OrthoDB" id="9776488at2"/>
<feature type="binding site" evidence="12">
    <location>
        <position position="130"/>
    </location>
    <ligand>
        <name>Zn(2+)</name>
        <dbReference type="ChEBI" id="CHEBI:29105"/>
    </ligand>
</feature>
<organism evidence="14 15">
    <name type="scientific">Defluviitalea raffinosedens</name>
    <dbReference type="NCBI Taxonomy" id="1450156"/>
    <lineage>
        <taxon>Bacteria</taxon>
        <taxon>Bacillati</taxon>
        <taxon>Bacillota</taxon>
        <taxon>Clostridia</taxon>
        <taxon>Lachnospirales</taxon>
        <taxon>Defluviitaleaceae</taxon>
        <taxon>Defluviitalea</taxon>
    </lineage>
</organism>
<dbReference type="PANTHER" id="PTHR11113">
    <property type="entry name" value="N-ACETYLGLUCOSAMINE-6-PHOSPHATE DEACETYLASE"/>
    <property type="match status" value="1"/>
</dbReference>
<evidence type="ECO:0000256" key="12">
    <source>
        <dbReference type="PIRSR" id="PIRSR038994-3"/>
    </source>
</evidence>
<keyword evidence="6 9" id="KW-0119">Carbohydrate metabolism</keyword>
<dbReference type="CDD" id="cd00854">
    <property type="entry name" value="NagA"/>
    <property type="match status" value="1"/>
</dbReference>
<accession>A0A7C8HFW1</accession>
<dbReference type="GO" id="GO:0046872">
    <property type="term" value="F:metal ion binding"/>
    <property type="evidence" value="ECO:0007669"/>
    <property type="project" value="UniProtKB-KW"/>
</dbReference>
<evidence type="ECO:0000256" key="4">
    <source>
        <dbReference type="ARBA" id="ARBA00022723"/>
    </source>
</evidence>
<keyword evidence="5 9" id="KW-0378">Hydrolase</keyword>
<feature type="binding site" evidence="11">
    <location>
        <begin position="304"/>
        <end position="306"/>
    </location>
    <ligand>
        <name>substrate</name>
    </ligand>
</feature>
<comment type="similarity">
    <text evidence="1 9">Belongs to the metallo-dependent hydrolases superfamily. NagA family.</text>
</comment>
<dbReference type="Gene3D" id="3.20.20.140">
    <property type="entry name" value="Metal-dependent hydrolases"/>
    <property type="match status" value="1"/>
</dbReference>
<dbReference type="InterPro" id="IPR032466">
    <property type="entry name" value="Metal_Hydrolase"/>
</dbReference>
<evidence type="ECO:0000256" key="2">
    <source>
        <dbReference type="ARBA" id="ARBA00011899"/>
    </source>
</evidence>
<proteinExistence type="inferred from homology"/>
<gene>
    <name evidence="14" type="primary">nagA</name>
    <name evidence="14" type="ORF">GND95_11035</name>
</gene>
<comment type="cofactor">
    <cofactor evidence="12">
        <name>a divalent metal cation</name>
        <dbReference type="ChEBI" id="CHEBI:60240"/>
    </cofactor>
    <text evidence="12">Binds 1 divalent metal cation per subunit.</text>
</comment>
<evidence type="ECO:0000256" key="6">
    <source>
        <dbReference type="ARBA" id="ARBA00023277"/>
    </source>
</evidence>
<evidence type="ECO:0000313" key="15">
    <source>
        <dbReference type="Proteomes" id="UP000483018"/>
    </source>
</evidence>
<dbReference type="SUPFAM" id="SSF51556">
    <property type="entry name" value="Metallo-dependent hydrolases"/>
    <property type="match status" value="1"/>
</dbReference>
<dbReference type="Proteomes" id="UP000483018">
    <property type="component" value="Unassembled WGS sequence"/>
</dbReference>
<dbReference type="EC" id="3.5.1.25" evidence="2"/>
<keyword evidence="4 12" id="KW-0479">Metal-binding</keyword>
<dbReference type="PANTHER" id="PTHR11113:SF14">
    <property type="entry name" value="N-ACETYLGLUCOSAMINE-6-PHOSPHATE DEACETYLASE"/>
    <property type="match status" value="1"/>
</dbReference>
<dbReference type="RefSeq" id="WP_158741217.1">
    <property type="nucleotide sequence ID" value="NZ_JAFBEP010000016.1"/>
</dbReference>
<feature type="binding site" evidence="12">
    <location>
        <position position="193"/>
    </location>
    <ligand>
        <name>Zn(2+)</name>
        <dbReference type="ChEBI" id="CHEBI:29105"/>
    </ligand>
</feature>
<evidence type="ECO:0000256" key="5">
    <source>
        <dbReference type="ARBA" id="ARBA00022801"/>
    </source>
</evidence>
<evidence type="ECO:0000256" key="10">
    <source>
        <dbReference type="PIRSR" id="PIRSR038994-1"/>
    </source>
</evidence>
<dbReference type="SUPFAM" id="SSF51338">
    <property type="entry name" value="Composite domain of metallo-dependent hydrolases"/>
    <property type="match status" value="1"/>
</dbReference>
<evidence type="ECO:0000256" key="7">
    <source>
        <dbReference type="ARBA" id="ARBA00047647"/>
    </source>
</evidence>
<name>A0A7C8HFW1_9FIRM</name>
<dbReference type="NCBIfam" id="TIGR00221">
    <property type="entry name" value="nagA"/>
    <property type="match status" value="1"/>
</dbReference>